<sequence>MNASTKMLMLASAAILSSHLFFASSAEAQTRERRATIQTDQGRNATRTTRNTFENGARTRSKSVQTGSGRGYDRTRTTGYDEDANALYRNRTVTTNSGQTATAGKEAACADGTCYRSRAFTGPQGAEAGSYRSRSVDDNGDYVKSRDVYGPNGQTASRDVVRDGEGGKTTTVTGPEGESRSRTRWLTVD</sequence>
<keyword evidence="4" id="KW-1185">Reference proteome</keyword>
<keyword evidence="2" id="KW-0732">Signal</keyword>
<accession>A0ABW1S8X4</accession>
<reference evidence="4" key="1">
    <citation type="journal article" date="2019" name="Int. J. Syst. Evol. Microbiol.">
        <title>The Global Catalogue of Microorganisms (GCM) 10K type strain sequencing project: providing services to taxonomists for standard genome sequencing and annotation.</title>
        <authorList>
            <consortium name="The Broad Institute Genomics Platform"/>
            <consortium name="The Broad Institute Genome Sequencing Center for Infectious Disease"/>
            <person name="Wu L."/>
            <person name="Ma J."/>
        </authorList>
    </citation>
    <scope>NUCLEOTIDE SEQUENCE [LARGE SCALE GENOMIC DNA]</scope>
    <source>
        <strain evidence="4">CGMCC-1.15741</strain>
    </source>
</reference>
<evidence type="ECO:0000313" key="3">
    <source>
        <dbReference type="EMBL" id="MFC6197912.1"/>
    </source>
</evidence>
<feature type="region of interest" description="Disordered" evidence="1">
    <location>
        <begin position="120"/>
        <end position="189"/>
    </location>
</feature>
<organism evidence="3 4">
    <name type="scientific">Ponticaulis profundi</name>
    <dbReference type="NCBI Taxonomy" id="2665222"/>
    <lineage>
        <taxon>Bacteria</taxon>
        <taxon>Pseudomonadati</taxon>
        <taxon>Pseudomonadota</taxon>
        <taxon>Alphaproteobacteria</taxon>
        <taxon>Hyphomonadales</taxon>
        <taxon>Hyphomonadaceae</taxon>
        <taxon>Ponticaulis</taxon>
    </lineage>
</organism>
<evidence type="ECO:0000313" key="4">
    <source>
        <dbReference type="Proteomes" id="UP001596303"/>
    </source>
</evidence>
<evidence type="ECO:0000256" key="1">
    <source>
        <dbReference type="SAM" id="MobiDB-lite"/>
    </source>
</evidence>
<feature type="chain" id="PRO_5045181723" description="Secreted protein" evidence="2">
    <location>
        <begin position="29"/>
        <end position="189"/>
    </location>
</feature>
<dbReference type="RefSeq" id="WP_377377516.1">
    <property type="nucleotide sequence ID" value="NZ_JBHSSW010000009.1"/>
</dbReference>
<feature type="compositionally biased region" description="Basic and acidic residues" evidence="1">
    <location>
        <begin position="134"/>
        <end position="147"/>
    </location>
</feature>
<comment type="caution">
    <text evidence="3">The sequence shown here is derived from an EMBL/GenBank/DDBJ whole genome shotgun (WGS) entry which is preliminary data.</text>
</comment>
<feature type="signal peptide" evidence="2">
    <location>
        <begin position="1"/>
        <end position="28"/>
    </location>
</feature>
<dbReference type="EMBL" id="JBHSSW010000009">
    <property type="protein sequence ID" value="MFC6197912.1"/>
    <property type="molecule type" value="Genomic_DNA"/>
</dbReference>
<feature type="region of interest" description="Disordered" evidence="1">
    <location>
        <begin position="32"/>
        <end position="78"/>
    </location>
</feature>
<evidence type="ECO:0000256" key="2">
    <source>
        <dbReference type="SAM" id="SignalP"/>
    </source>
</evidence>
<proteinExistence type="predicted"/>
<protein>
    <recommendedName>
        <fullName evidence="5">Secreted protein</fullName>
    </recommendedName>
</protein>
<gene>
    <name evidence="3" type="ORF">ACFQDM_07475</name>
</gene>
<evidence type="ECO:0008006" key="5">
    <source>
        <dbReference type="Google" id="ProtNLM"/>
    </source>
</evidence>
<dbReference type="Proteomes" id="UP001596303">
    <property type="component" value="Unassembled WGS sequence"/>
</dbReference>
<feature type="compositionally biased region" description="Polar residues" evidence="1">
    <location>
        <begin position="36"/>
        <end position="54"/>
    </location>
</feature>
<name>A0ABW1S8X4_9PROT</name>